<evidence type="ECO:0000256" key="5">
    <source>
        <dbReference type="ARBA" id="ARBA00022692"/>
    </source>
</evidence>
<reference evidence="10 11" key="1">
    <citation type="submission" date="2018-09" db="EMBL/GenBank/DDBJ databases">
        <title>Zymobacter palmae IAM14233 (=T109) whole genome analysis.</title>
        <authorList>
            <person name="Yanase H."/>
        </authorList>
    </citation>
    <scope>NUCLEOTIDE SEQUENCE [LARGE SCALE GENOMIC DNA]</scope>
    <source>
        <strain evidence="10 11">IAM14233</strain>
    </source>
</reference>
<keyword evidence="4 8" id="KW-1003">Cell membrane</keyword>
<keyword evidence="5 9" id="KW-0812">Transmembrane</keyword>
<proteinExistence type="inferred from homology"/>
<feature type="transmembrane region" description="Helical" evidence="9">
    <location>
        <begin position="6"/>
        <end position="29"/>
    </location>
</feature>
<comment type="similarity">
    <text evidence="2 8">Belongs to the BioY family.</text>
</comment>
<sequence>MTTRDLVYIALFAAISAATAIFPPITLPFGVPIVVQSIAPLLAGSIIGAWRGALSIVLFIALVAIGLPLLSGGRGGIAPLLAPAGGFVFSWIIVAAVVGWLIQRRHGNAGLVYRIASNLFGALVISYPIGIVWLSYSTGMTLQAAAFAACAFIGGDIVKVIVASVVSRAVQRAYPIII</sequence>
<evidence type="ECO:0000313" key="11">
    <source>
        <dbReference type="Proteomes" id="UP000267342"/>
    </source>
</evidence>
<evidence type="ECO:0000256" key="3">
    <source>
        <dbReference type="ARBA" id="ARBA00022448"/>
    </source>
</evidence>
<dbReference type="OrthoDB" id="9803495at2"/>
<dbReference type="Proteomes" id="UP000267342">
    <property type="component" value="Chromosome"/>
</dbReference>
<feature type="transmembrane region" description="Helical" evidence="9">
    <location>
        <begin position="41"/>
        <end position="65"/>
    </location>
</feature>
<dbReference type="InterPro" id="IPR003784">
    <property type="entry name" value="BioY"/>
</dbReference>
<dbReference type="Pfam" id="PF02632">
    <property type="entry name" value="BioY"/>
    <property type="match status" value="1"/>
</dbReference>
<evidence type="ECO:0000256" key="1">
    <source>
        <dbReference type="ARBA" id="ARBA00004651"/>
    </source>
</evidence>
<keyword evidence="6 9" id="KW-1133">Transmembrane helix</keyword>
<evidence type="ECO:0000256" key="6">
    <source>
        <dbReference type="ARBA" id="ARBA00022989"/>
    </source>
</evidence>
<protein>
    <recommendedName>
        <fullName evidence="8">Biotin transporter</fullName>
    </recommendedName>
</protein>
<keyword evidence="7 8" id="KW-0472">Membrane</keyword>
<keyword evidence="3 8" id="KW-0813">Transport</keyword>
<evidence type="ECO:0000256" key="2">
    <source>
        <dbReference type="ARBA" id="ARBA00010692"/>
    </source>
</evidence>
<dbReference type="GO" id="GO:0005886">
    <property type="term" value="C:plasma membrane"/>
    <property type="evidence" value="ECO:0007669"/>
    <property type="project" value="UniProtKB-SubCell"/>
</dbReference>
<dbReference type="STRING" id="1123510.GCA_000620025_02094"/>
<dbReference type="EMBL" id="AP018933">
    <property type="protein sequence ID" value="BBG31223.1"/>
    <property type="molecule type" value="Genomic_DNA"/>
</dbReference>
<name>A0A348HHX1_9GAMM</name>
<evidence type="ECO:0000256" key="8">
    <source>
        <dbReference type="PIRNR" id="PIRNR016661"/>
    </source>
</evidence>
<keyword evidence="11" id="KW-1185">Reference proteome</keyword>
<gene>
    <name evidence="10" type="ORF">ZBT109_2493</name>
</gene>
<dbReference type="PANTHER" id="PTHR34295:SF4">
    <property type="entry name" value="BIOTIN TRANSPORTER BIOY-RELATED"/>
    <property type="match status" value="1"/>
</dbReference>
<dbReference type="AlphaFoldDB" id="A0A348HHX1"/>
<feature type="transmembrane region" description="Helical" evidence="9">
    <location>
        <begin position="142"/>
        <end position="162"/>
    </location>
</feature>
<dbReference type="Gene3D" id="1.10.1760.20">
    <property type="match status" value="1"/>
</dbReference>
<dbReference type="RefSeq" id="WP_027705183.1">
    <property type="nucleotide sequence ID" value="NZ_AP018933.1"/>
</dbReference>
<dbReference type="KEGG" id="zpl:ZBT109_2493"/>
<feature type="transmembrane region" description="Helical" evidence="9">
    <location>
        <begin position="77"/>
        <end position="103"/>
    </location>
</feature>
<evidence type="ECO:0000256" key="9">
    <source>
        <dbReference type="SAM" id="Phobius"/>
    </source>
</evidence>
<evidence type="ECO:0000313" key="10">
    <source>
        <dbReference type="EMBL" id="BBG31223.1"/>
    </source>
</evidence>
<dbReference type="PANTHER" id="PTHR34295">
    <property type="entry name" value="BIOTIN TRANSPORTER BIOY"/>
    <property type="match status" value="1"/>
</dbReference>
<accession>A0A348HHX1</accession>
<feature type="transmembrane region" description="Helical" evidence="9">
    <location>
        <begin position="115"/>
        <end position="136"/>
    </location>
</feature>
<evidence type="ECO:0000256" key="7">
    <source>
        <dbReference type="ARBA" id="ARBA00023136"/>
    </source>
</evidence>
<dbReference type="GO" id="GO:0015225">
    <property type="term" value="F:biotin transmembrane transporter activity"/>
    <property type="evidence" value="ECO:0007669"/>
    <property type="project" value="UniProtKB-UniRule"/>
</dbReference>
<comment type="subcellular location">
    <subcellularLocation>
        <location evidence="1 8">Cell membrane</location>
        <topology evidence="1 8">Multi-pass membrane protein</topology>
    </subcellularLocation>
</comment>
<dbReference type="PIRSF" id="PIRSF016661">
    <property type="entry name" value="BioY"/>
    <property type="match status" value="1"/>
</dbReference>
<organism evidence="10 11">
    <name type="scientific">Zymobacter palmae</name>
    <dbReference type="NCBI Taxonomy" id="33074"/>
    <lineage>
        <taxon>Bacteria</taxon>
        <taxon>Pseudomonadati</taxon>
        <taxon>Pseudomonadota</taxon>
        <taxon>Gammaproteobacteria</taxon>
        <taxon>Oceanospirillales</taxon>
        <taxon>Halomonadaceae</taxon>
        <taxon>Zymobacter group</taxon>
        <taxon>Zymobacter</taxon>
    </lineage>
</organism>
<evidence type="ECO:0000256" key="4">
    <source>
        <dbReference type="ARBA" id="ARBA00022475"/>
    </source>
</evidence>